<dbReference type="Proteomes" id="UP000298847">
    <property type="component" value="Unassembled WGS sequence"/>
</dbReference>
<dbReference type="EMBL" id="VMWH01000092">
    <property type="protein sequence ID" value="TVW83726.1"/>
    <property type="molecule type" value="Genomic_DNA"/>
</dbReference>
<sequence length="166" mass="19834">MYLLDSNIYINFYDRYYRKEFFPTFWLKLGSILNSNVVVPRIVVSENYQNPWFREWLEENYKKDLIDHKSYAREWSEVIQYIQDSPLYKDTALLSEKGWANERIADPWLIAIAKKENYTIVTDEIKNVNLNDVNPSRNAKVPDVCEKLNVQCISMNQFFKEISLSI</sequence>
<dbReference type="EMBL" id="CAAXWD010000001">
    <property type="protein sequence ID" value="VQC94387.1"/>
    <property type="molecule type" value="Genomic_DNA"/>
</dbReference>
<dbReference type="EMBL" id="CQVU01000001">
    <property type="protein sequence ID" value="CNZ84489.1"/>
    <property type="molecule type" value="Genomic_DNA"/>
</dbReference>
<dbReference type="Proteomes" id="UP000042967">
    <property type="component" value="Unassembled WGS sequence"/>
</dbReference>
<evidence type="ECO:0000313" key="5">
    <source>
        <dbReference type="Proteomes" id="UP000298847"/>
    </source>
</evidence>
<dbReference type="AlphaFoldDB" id="A0A0T8C988"/>
<evidence type="ECO:0000313" key="2">
    <source>
        <dbReference type="EMBL" id="TVW83726.1"/>
    </source>
</evidence>
<name>A0A0T8C988_STREE</name>
<reference evidence="2 6" key="3">
    <citation type="submission" date="2019-07" db="EMBL/GenBank/DDBJ databases">
        <authorList>
            <person name="Mohale T."/>
        </authorList>
    </citation>
    <scope>NUCLEOTIDE SEQUENCE [LARGE SCALE GENOMIC DNA]</scope>
    <source>
        <strain evidence="2 6">NTPn 126</strain>
    </source>
</reference>
<dbReference type="PIRSF" id="PIRSF008505">
    <property type="entry name" value="UCP008505"/>
    <property type="match status" value="1"/>
</dbReference>
<proteinExistence type="predicted"/>
<comment type="caution">
    <text evidence="2">The sequence shown here is derived from an EMBL/GenBank/DDBJ whole genome shotgun (WGS) entry which is preliminary data.</text>
</comment>
<reference evidence="1 4" key="1">
    <citation type="submission" date="2015-03" db="EMBL/GenBank/DDBJ databases">
        <authorList>
            <consortium name="Pathogen Informatics"/>
            <person name="Murphy D."/>
        </authorList>
    </citation>
    <scope>NUCLEOTIDE SEQUENCE [LARGE SCALE GENOMIC DNA]</scope>
    <source>
        <strain evidence="1 4">SMRU1414</strain>
    </source>
</reference>
<evidence type="ECO:0000313" key="6">
    <source>
        <dbReference type="Proteomes" id="UP000320896"/>
    </source>
</evidence>
<gene>
    <name evidence="2" type="ORF">AZJ70_08025</name>
    <name evidence="1" type="ORF">ERS020924_00068</name>
    <name evidence="3" type="ORF">SAMEA3354366_00587</name>
</gene>
<accession>A0A0T8C988</accession>
<dbReference type="Pfam" id="PF14367">
    <property type="entry name" value="DUF4411"/>
    <property type="match status" value="1"/>
</dbReference>
<reference evidence="3 5" key="2">
    <citation type="submission" date="2019-04" db="EMBL/GenBank/DDBJ databases">
        <authorList>
            <consortium name="Pathogen Informatics"/>
        </authorList>
    </citation>
    <scope>NUCLEOTIDE SEQUENCE [LARGE SCALE GENOMIC DNA]</scope>
    <source>
        <strain evidence="3 5">GPSC22</strain>
    </source>
</reference>
<dbReference type="InterPro" id="IPR029060">
    <property type="entry name" value="PIN-like_dom_sf"/>
</dbReference>
<dbReference type="Proteomes" id="UP000320896">
    <property type="component" value="Unassembled WGS sequence"/>
</dbReference>
<dbReference type="SUPFAM" id="SSF88723">
    <property type="entry name" value="PIN domain-like"/>
    <property type="match status" value="1"/>
</dbReference>
<evidence type="ECO:0000313" key="1">
    <source>
        <dbReference type="EMBL" id="CNZ84489.1"/>
    </source>
</evidence>
<protein>
    <submittedName>
        <fullName evidence="2">DUF4411 family protein</fullName>
    </submittedName>
</protein>
<evidence type="ECO:0000313" key="3">
    <source>
        <dbReference type="EMBL" id="VQC94387.1"/>
    </source>
</evidence>
<organism evidence="2 6">
    <name type="scientific">Streptococcus pneumoniae</name>
    <dbReference type="NCBI Taxonomy" id="1313"/>
    <lineage>
        <taxon>Bacteria</taxon>
        <taxon>Bacillati</taxon>
        <taxon>Bacillota</taxon>
        <taxon>Bacilli</taxon>
        <taxon>Lactobacillales</taxon>
        <taxon>Streptococcaceae</taxon>
        <taxon>Streptococcus</taxon>
    </lineage>
</organism>
<dbReference type="RefSeq" id="WP_000281041.1">
    <property type="nucleotide sequence ID" value="NZ_AP026919.1"/>
</dbReference>
<dbReference type="InterPro" id="IPR016541">
    <property type="entry name" value="UCP008505"/>
</dbReference>
<dbReference type="GeneID" id="45219174"/>
<evidence type="ECO:0000313" key="4">
    <source>
        <dbReference type="Proteomes" id="UP000042967"/>
    </source>
</evidence>